<evidence type="ECO:0000313" key="1">
    <source>
        <dbReference type="EMBL" id="MPM21844.1"/>
    </source>
</evidence>
<proteinExistence type="predicted"/>
<dbReference type="PANTHER" id="PTHR21562">
    <property type="entry name" value="NOTUM-RELATED"/>
    <property type="match status" value="1"/>
</dbReference>
<gene>
    <name evidence="1" type="ORF">SDC9_68294</name>
</gene>
<dbReference type="GO" id="GO:0016787">
    <property type="term" value="F:hydrolase activity"/>
    <property type="evidence" value="ECO:0007669"/>
    <property type="project" value="InterPro"/>
</dbReference>
<accession>A0A644Y6U8</accession>
<evidence type="ECO:0008006" key="2">
    <source>
        <dbReference type="Google" id="ProtNLM"/>
    </source>
</evidence>
<reference evidence="1" key="1">
    <citation type="submission" date="2019-08" db="EMBL/GenBank/DDBJ databases">
        <authorList>
            <person name="Kucharzyk K."/>
            <person name="Murdoch R.W."/>
            <person name="Higgins S."/>
            <person name="Loffler F."/>
        </authorList>
    </citation>
    <scope>NUCLEOTIDE SEQUENCE</scope>
</reference>
<protein>
    <recommendedName>
        <fullName evidence="2">Pectinacetylesterase</fullName>
    </recommendedName>
</protein>
<comment type="caution">
    <text evidence="1">The sequence shown here is derived from an EMBL/GenBank/DDBJ whole genome shotgun (WGS) entry which is preliminary data.</text>
</comment>
<dbReference type="PANTHER" id="PTHR21562:SF83">
    <property type="entry name" value="PECTIN ACETYLESTERASE 4"/>
    <property type="match status" value="1"/>
</dbReference>
<organism evidence="1">
    <name type="scientific">bioreactor metagenome</name>
    <dbReference type="NCBI Taxonomy" id="1076179"/>
    <lineage>
        <taxon>unclassified sequences</taxon>
        <taxon>metagenomes</taxon>
        <taxon>ecological metagenomes</taxon>
    </lineage>
</organism>
<dbReference type="InterPro" id="IPR004963">
    <property type="entry name" value="PAE/NOTUM"/>
</dbReference>
<dbReference type="AlphaFoldDB" id="A0A644Y6U8"/>
<sequence length="386" mass="43635">MKQLIALITLPIVMLNALLHRVRRFPGTFRREKTWYRLPLEGAVGSDGSPYYAYVRKGTVNKTLLHFSGGGASWNEYTAARPTTLWRAIWTKESFYFPYVKRFLELGMTGLVAQNDPQNPVNDWNMIYLPYATADFHTGDNDFPYIALNKKPKVLRHHGARNMRLVLDAAPRELFAAEEIMIAGESAGGFAAIAMADEVARYFPARKSIYVVCDGAQLRYPDWKSVISEVWGASTDRYDFLSDDGQLVLGWFLRIAEIDGIRPQLLHLVSPRDRVLAAYERFANGRGAFEADAASFAAFQEGLCQTVHELTERLPNYRCYIYDHEREADGGTGHTIIRTPKYFYAPQRSISAADWIRAVLEGKPAEHKGLELLDERKASVQAALDA</sequence>
<dbReference type="Pfam" id="PF03283">
    <property type="entry name" value="PAE"/>
    <property type="match status" value="1"/>
</dbReference>
<dbReference type="EMBL" id="VSSQ01003679">
    <property type="protein sequence ID" value="MPM21844.1"/>
    <property type="molecule type" value="Genomic_DNA"/>
</dbReference>
<name>A0A644Y6U8_9ZZZZ</name>